<dbReference type="EMBL" id="JBGUBD010000009">
    <property type="protein sequence ID" value="MFA9479546.1"/>
    <property type="molecule type" value="Genomic_DNA"/>
</dbReference>
<evidence type="ECO:0000313" key="3">
    <source>
        <dbReference type="Proteomes" id="UP001575105"/>
    </source>
</evidence>
<dbReference type="Proteomes" id="UP001575105">
    <property type="component" value="Unassembled WGS sequence"/>
</dbReference>
<proteinExistence type="predicted"/>
<evidence type="ECO:0000313" key="2">
    <source>
        <dbReference type="EMBL" id="MFA9479546.1"/>
    </source>
</evidence>
<dbReference type="PANTHER" id="PTHR30093:SF2">
    <property type="entry name" value="TYPE II SECRETION SYSTEM PROTEIN H"/>
    <property type="match status" value="1"/>
</dbReference>
<dbReference type="PROSITE" id="PS00409">
    <property type="entry name" value="PROKAR_NTER_METHYL"/>
    <property type="match status" value="1"/>
</dbReference>
<reference evidence="2 3" key="1">
    <citation type="submission" date="2024-08" db="EMBL/GenBank/DDBJ databases">
        <title>Whole-genome sequencing of halo(alkali)philic microorganisms from hypersaline lakes.</title>
        <authorList>
            <person name="Sorokin D.Y."/>
            <person name="Merkel A.Y."/>
            <person name="Messina E."/>
            <person name="Yakimov M."/>
        </authorList>
    </citation>
    <scope>NUCLEOTIDE SEQUENCE [LARGE SCALE GENOMIC DNA]</scope>
    <source>
        <strain evidence="2 3">AB-hyl4</strain>
    </source>
</reference>
<evidence type="ECO:0000256" key="1">
    <source>
        <dbReference type="SAM" id="Phobius"/>
    </source>
</evidence>
<dbReference type="RefSeq" id="WP_425346465.1">
    <property type="nucleotide sequence ID" value="NZ_JBGUBD010000009.1"/>
</dbReference>
<accession>A0ABV4U9Z7</accession>
<keyword evidence="3" id="KW-1185">Reference proteome</keyword>
<dbReference type="SUPFAM" id="SSF54523">
    <property type="entry name" value="Pili subunits"/>
    <property type="match status" value="1"/>
</dbReference>
<sequence length="223" mass="24816">MNQTMPRGGFTLIELLIVISIIALLIALLMPTLGAARQQARAIQCLSGQRQIGLMFAGYIQDGDGWYPHAAVATPGWASLISTWTSTLDTWNGAPANQAGTFHNPFFRCPSDDNPTWLIYTHSYRVNQAFMWQVFNNAPASIRRERTVNDVEILKPASKIAVAEASGQYTGDHFAIPSWRATQPMQVGGIDKRHRDSANYLYFDGHAATSRDVPALRYWSRSD</sequence>
<dbReference type="PANTHER" id="PTHR30093">
    <property type="entry name" value="GENERAL SECRETION PATHWAY PROTEIN G"/>
    <property type="match status" value="1"/>
</dbReference>
<name>A0ABV4U9Z7_9BACT</name>
<organism evidence="2 3">
    <name type="scientific">Natronomicrosphaera hydrolytica</name>
    <dbReference type="NCBI Taxonomy" id="3242702"/>
    <lineage>
        <taxon>Bacteria</taxon>
        <taxon>Pseudomonadati</taxon>
        <taxon>Planctomycetota</taxon>
        <taxon>Phycisphaerae</taxon>
        <taxon>Phycisphaerales</taxon>
        <taxon>Phycisphaeraceae</taxon>
        <taxon>Natronomicrosphaera</taxon>
    </lineage>
</organism>
<dbReference type="Gene3D" id="3.30.700.10">
    <property type="entry name" value="Glycoprotein, Type 4 Pilin"/>
    <property type="match status" value="1"/>
</dbReference>
<feature type="transmembrane region" description="Helical" evidence="1">
    <location>
        <begin position="12"/>
        <end position="36"/>
    </location>
</feature>
<dbReference type="InterPro" id="IPR012902">
    <property type="entry name" value="N_methyl_site"/>
</dbReference>
<keyword evidence="1" id="KW-1133">Transmembrane helix</keyword>
<dbReference type="NCBIfam" id="TIGR02532">
    <property type="entry name" value="IV_pilin_GFxxxE"/>
    <property type="match status" value="1"/>
</dbReference>
<dbReference type="Pfam" id="PF07963">
    <property type="entry name" value="N_methyl"/>
    <property type="match status" value="1"/>
</dbReference>
<keyword evidence="1" id="KW-0812">Transmembrane</keyword>
<dbReference type="InterPro" id="IPR045584">
    <property type="entry name" value="Pilin-like"/>
</dbReference>
<gene>
    <name evidence="2" type="ORF">ACERK3_14750</name>
</gene>
<comment type="caution">
    <text evidence="2">The sequence shown here is derived from an EMBL/GenBank/DDBJ whole genome shotgun (WGS) entry which is preliminary data.</text>
</comment>
<protein>
    <submittedName>
        <fullName evidence="2">Prepilin-type N-terminal cleavage/methylation domain-containing protein</fullName>
    </submittedName>
</protein>
<keyword evidence="1" id="KW-0472">Membrane</keyword>